<evidence type="ECO:0000313" key="4">
    <source>
        <dbReference type="EMBL" id="KLU26749.1"/>
    </source>
</evidence>
<feature type="domain" description="Transposase DDE" evidence="3">
    <location>
        <begin position="331"/>
        <end position="456"/>
    </location>
</feature>
<dbReference type="NCBIfam" id="NF033551">
    <property type="entry name" value="transpos_IS1182"/>
    <property type="match status" value="1"/>
</dbReference>
<name>A0A0J1D1Z5_9BURK</name>
<accession>A0A0J1D1Z5</accession>
<dbReference type="InterPro" id="IPR008490">
    <property type="entry name" value="Transposase_InsH_N"/>
</dbReference>
<feature type="domain" description="Transposase InsH N-terminal" evidence="2">
    <location>
        <begin position="17"/>
        <end position="112"/>
    </location>
</feature>
<dbReference type="InterPro" id="IPR047629">
    <property type="entry name" value="IS1182_transpos"/>
</dbReference>
<evidence type="ECO:0000256" key="1">
    <source>
        <dbReference type="SAM" id="MobiDB-lite"/>
    </source>
</evidence>
<evidence type="ECO:0000313" key="5">
    <source>
        <dbReference type="Proteomes" id="UP000035963"/>
    </source>
</evidence>
<dbReference type="Proteomes" id="UP000035963">
    <property type="component" value="Unassembled WGS sequence"/>
</dbReference>
<dbReference type="RefSeq" id="WP_047846125.1">
    <property type="nucleotide sequence ID" value="NZ_AEJF01000062.1"/>
</dbReference>
<feature type="compositionally biased region" description="Low complexity" evidence="1">
    <location>
        <begin position="192"/>
        <end position="202"/>
    </location>
</feature>
<reference evidence="4 5" key="1">
    <citation type="journal article" date="2015" name="Genome Announc.">
        <title>Draft Genome Sequence of Burkholderia sp. Strain PML1(12), an Ectomycorrhizosphere-Inhabiting Bacterium with Effective Mineral-Weathering Ability.</title>
        <authorList>
            <person name="Uroz S."/>
            <person name="Oger P."/>
        </authorList>
    </citation>
    <scope>NUCLEOTIDE SEQUENCE [LARGE SCALE GENOMIC DNA]</scope>
    <source>
        <strain evidence="5">PML1(12)</strain>
    </source>
</reference>
<comment type="caution">
    <text evidence="4">The sequence shown here is derived from an EMBL/GenBank/DDBJ whole genome shotgun (WGS) entry which is preliminary data.</text>
</comment>
<sequence length="471" mass="53103">MMGQLDSGQNKLFYSFNLDNHVPQTHLLRGIDRALDLGDLRQHLAPFYSPIGRPSIDPEFMIRMLIVGYCFGIRSERRLCEEVHLNLAYRWFCRLGLDDAVPEHSTFSKNRHGRFRDSDVLRHVFESVLGRCMAEGLVRGEGFAIDASIIKADASRSSAVPGTDPIDWGPTAKQSRAVREYLQALEESNPVASDAAESAESSTPPKMISLSDPASSWTAAPGGPAFFAYSTNYLIDLEAGIIMDVEATPANRSHEVESTKTMIDRVEQRLCLKPARLVGDTAYGTAAMLGWMVEQKEIAPHVPVWERYARKDDAFSTSEFKWNETANEYRCPAGKALRSERRQFKNSRTHVTKADTIIYRSSQLDCAGCSMKERCCPKTPFRKVTRSIHEAARDEARRIATTSAYKQSRRERKKVEMLFAHLKRILKLDRLRLRGPSGAHDEFLLAATAQNLRRMAIRLMARDDKSEIATA</sequence>
<dbReference type="EMBL" id="AEJF01000062">
    <property type="protein sequence ID" value="KLU26749.1"/>
    <property type="molecule type" value="Genomic_DNA"/>
</dbReference>
<organism evidence="4 5">
    <name type="scientific">Caballeronia mineralivorans PML1(12)</name>
    <dbReference type="NCBI Taxonomy" id="908627"/>
    <lineage>
        <taxon>Bacteria</taxon>
        <taxon>Pseudomonadati</taxon>
        <taxon>Pseudomonadota</taxon>
        <taxon>Betaproteobacteria</taxon>
        <taxon>Burkholderiales</taxon>
        <taxon>Burkholderiaceae</taxon>
        <taxon>Caballeronia</taxon>
    </lineage>
</organism>
<gene>
    <name evidence="4" type="ORF">EOS_08275</name>
</gene>
<dbReference type="AlphaFoldDB" id="A0A0J1D1Z5"/>
<keyword evidence="5" id="KW-1185">Reference proteome</keyword>
<dbReference type="OrthoDB" id="111180at2"/>
<dbReference type="Pfam" id="PF05598">
    <property type="entry name" value="DUF772"/>
    <property type="match status" value="1"/>
</dbReference>
<proteinExistence type="predicted"/>
<dbReference type="PANTHER" id="PTHR33408:SF2">
    <property type="entry name" value="TRANSPOSASE DDE DOMAIN-CONTAINING PROTEIN"/>
    <property type="match status" value="1"/>
</dbReference>
<protein>
    <submittedName>
        <fullName evidence="4">Transposase</fullName>
    </submittedName>
</protein>
<dbReference type="PANTHER" id="PTHR33408">
    <property type="entry name" value="TRANSPOSASE"/>
    <property type="match status" value="1"/>
</dbReference>
<dbReference type="Pfam" id="PF13751">
    <property type="entry name" value="DDE_Tnp_1_6"/>
    <property type="match status" value="1"/>
</dbReference>
<dbReference type="PATRIC" id="fig|908627.4.peg.1826"/>
<feature type="region of interest" description="Disordered" evidence="1">
    <location>
        <begin position="189"/>
        <end position="214"/>
    </location>
</feature>
<evidence type="ECO:0000259" key="2">
    <source>
        <dbReference type="Pfam" id="PF05598"/>
    </source>
</evidence>
<dbReference type="InterPro" id="IPR025668">
    <property type="entry name" value="Tnp_DDE_dom"/>
</dbReference>
<evidence type="ECO:0000259" key="3">
    <source>
        <dbReference type="Pfam" id="PF13751"/>
    </source>
</evidence>